<dbReference type="Gene3D" id="1.10.533.10">
    <property type="entry name" value="Death Domain, Fas"/>
    <property type="match status" value="2"/>
</dbReference>
<dbReference type="CDD" id="cd08337">
    <property type="entry name" value="DED_c-FLIP_r1"/>
    <property type="match status" value="1"/>
</dbReference>
<dbReference type="Proteomes" id="UP000214863">
    <property type="component" value="Segment"/>
</dbReference>
<feature type="domain" description="DED" evidence="3">
    <location>
        <begin position="92"/>
        <end position="170"/>
    </location>
</feature>
<dbReference type="PANTHER" id="PTHR48169:SF3">
    <property type="entry name" value="CASP8 AND FADD LIKE APOPTOSIS REGULATOR"/>
    <property type="match status" value="1"/>
</dbReference>
<dbReference type="EMBL" id="KY965444">
    <property type="protein sequence ID" value="ARW78067.1"/>
    <property type="molecule type" value="Genomic_DNA"/>
</dbReference>
<evidence type="ECO:0000256" key="1">
    <source>
        <dbReference type="ARBA" id="ARBA00022703"/>
    </source>
</evidence>
<dbReference type="PANTHER" id="PTHR48169">
    <property type="entry name" value="DED DOMAIN-CONTAINING PROTEIN"/>
    <property type="match status" value="1"/>
</dbReference>
<dbReference type="KEGG" id="vg:33194289"/>
<reference evidence="4" key="1">
    <citation type="submission" date="2017-04" db="EMBL/GenBank/DDBJ databases">
        <title>Genome sequence of delphinid gammaherpesvirus 1 from an Atlantic bottlenose dolphin (Tursiops truncatus).</title>
        <authorList>
            <person name="Davison A.J."/>
            <person name="Subramaniam K."/>
            <person name="Kerr K."/>
            <person name="Jacob J.J."/>
            <person name="Landrau-Giovannetti N."/>
            <person name="Waltzek T.B."/>
        </authorList>
    </citation>
    <scope>NUCLEOTIDE SEQUENCE [LARGE SCALE GENOMIC DNA]</scope>
    <source>
        <strain evidence="4">Sarasota</strain>
    </source>
</reference>
<dbReference type="FunFam" id="1.10.533.10:FF:000016">
    <property type="entry name" value="CASP8 and FADD-like apoptosis regulator"/>
    <property type="match status" value="1"/>
</dbReference>
<dbReference type="RefSeq" id="YP_009388505.1">
    <property type="nucleotide sequence ID" value="NC_035117.1"/>
</dbReference>
<evidence type="ECO:0000313" key="4">
    <source>
        <dbReference type="EMBL" id="ARW78067.1"/>
    </source>
</evidence>
<keyword evidence="5" id="KW-1185">Reference proteome</keyword>
<evidence type="ECO:0000259" key="3">
    <source>
        <dbReference type="PROSITE" id="PS50168"/>
    </source>
</evidence>
<dbReference type="InterPro" id="IPR011029">
    <property type="entry name" value="DEATH-like_dom_sf"/>
</dbReference>
<protein>
    <submittedName>
        <fullName evidence="4">Apoptosis inhibitor FLIP De1</fullName>
    </submittedName>
</protein>
<evidence type="ECO:0000256" key="2">
    <source>
        <dbReference type="ARBA" id="ARBA00022737"/>
    </source>
</evidence>
<dbReference type="InterPro" id="IPR001875">
    <property type="entry name" value="DED_dom"/>
</dbReference>
<proteinExistence type="predicted"/>
<dbReference type="SMART" id="SM00031">
    <property type="entry name" value="DED"/>
    <property type="match status" value="2"/>
</dbReference>
<keyword evidence="1" id="KW-0053">Apoptosis</keyword>
<accession>A0A1Z1NDY8</accession>
<organism evidence="4">
    <name type="scientific">Common bottlenose dolphin gammaherpesvirus 1 strain Sarasota</name>
    <dbReference type="NCBI Taxonomy" id="2022783"/>
    <lineage>
        <taxon>Viruses</taxon>
        <taxon>Duplodnaviria</taxon>
        <taxon>Heunggongvirae</taxon>
        <taxon>Peploviricota</taxon>
        <taxon>Herviviricetes</taxon>
        <taxon>Herpesvirales</taxon>
        <taxon>Orthoherpesviridae</taxon>
        <taxon>Gammaherpesvirinae</taxon>
        <taxon>Bossavirus</taxon>
        <taxon>Bossavirus delphinidgamma1</taxon>
        <taxon>Delphinid gammaherpesvirus 1</taxon>
    </lineage>
</organism>
<name>A0A1Z1NDY8_9GAMA</name>
<feature type="domain" description="DED" evidence="3">
    <location>
        <begin position="1"/>
        <end position="73"/>
    </location>
</feature>
<gene>
    <name evidence="4" type="primary">De1</name>
</gene>
<sequence>MSAAVIHQLEEALDEDEKERLLFLCRDIAADSAPGTIKDLLGVLRERGHLSPAHLAELMYRIRRFDLLKRALHINAATARAILGQQPPFISAYRVLLTDIDDGLEKSDVASLAFLLRNYTGGKQVDNDKGFLSLVIELEKLNLIAPDHLDLLESCLEKIHRPDLRTKIQKYNRVAPR</sequence>
<dbReference type="PROSITE" id="PS50168">
    <property type="entry name" value="DED"/>
    <property type="match status" value="2"/>
</dbReference>
<dbReference type="SUPFAM" id="SSF47986">
    <property type="entry name" value="DEATH domain"/>
    <property type="match status" value="2"/>
</dbReference>
<dbReference type="GeneID" id="33194289"/>
<dbReference type="Pfam" id="PF01335">
    <property type="entry name" value="DED"/>
    <property type="match status" value="2"/>
</dbReference>
<evidence type="ECO:0000313" key="5">
    <source>
        <dbReference type="Proteomes" id="UP000214863"/>
    </source>
</evidence>
<keyword evidence="2" id="KW-0677">Repeat</keyword>